<name>A0A0A9DYG5_ARUDO</name>
<dbReference type="EMBL" id="GBRH01209093">
    <property type="protein sequence ID" value="JAD88802.1"/>
    <property type="molecule type" value="Transcribed_RNA"/>
</dbReference>
<sequence>MDREAVVRRAEPAQDRRHAEPLRAGHQHHRQDAGSLRRGQPHPLLRLRRRNHP</sequence>
<accession>A0A0A9DYG5</accession>
<reference evidence="2" key="1">
    <citation type="submission" date="2014-09" db="EMBL/GenBank/DDBJ databases">
        <authorList>
            <person name="Magalhaes I.L.F."/>
            <person name="Oliveira U."/>
            <person name="Santos F.R."/>
            <person name="Vidigal T.H.D.A."/>
            <person name="Brescovit A.D."/>
            <person name="Santos A.J."/>
        </authorList>
    </citation>
    <scope>NUCLEOTIDE SEQUENCE</scope>
    <source>
        <tissue evidence="2">Shoot tissue taken approximately 20 cm above the soil surface</tissue>
    </source>
</reference>
<feature type="compositionally biased region" description="Basic and acidic residues" evidence="1">
    <location>
        <begin position="1"/>
        <end position="23"/>
    </location>
</feature>
<protein>
    <submittedName>
        <fullName evidence="2">Uncharacterized protein</fullName>
    </submittedName>
</protein>
<evidence type="ECO:0000313" key="2">
    <source>
        <dbReference type="EMBL" id="JAD88802.1"/>
    </source>
</evidence>
<reference evidence="2" key="2">
    <citation type="journal article" date="2015" name="Data Brief">
        <title>Shoot transcriptome of the giant reed, Arundo donax.</title>
        <authorList>
            <person name="Barrero R.A."/>
            <person name="Guerrero F.D."/>
            <person name="Moolhuijzen P."/>
            <person name="Goolsby J.A."/>
            <person name="Tidwell J."/>
            <person name="Bellgard S.E."/>
            <person name="Bellgard M.I."/>
        </authorList>
    </citation>
    <scope>NUCLEOTIDE SEQUENCE</scope>
    <source>
        <tissue evidence="2">Shoot tissue taken approximately 20 cm above the soil surface</tissue>
    </source>
</reference>
<organism evidence="2">
    <name type="scientific">Arundo donax</name>
    <name type="common">Giant reed</name>
    <name type="synonym">Donax arundinaceus</name>
    <dbReference type="NCBI Taxonomy" id="35708"/>
    <lineage>
        <taxon>Eukaryota</taxon>
        <taxon>Viridiplantae</taxon>
        <taxon>Streptophyta</taxon>
        <taxon>Embryophyta</taxon>
        <taxon>Tracheophyta</taxon>
        <taxon>Spermatophyta</taxon>
        <taxon>Magnoliopsida</taxon>
        <taxon>Liliopsida</taxon>
        <taxon>Poales</taxon>
        <taxon>Poaceae</taxon>
        <taxon>PACMAD clade</taxon>
        <taxon>Arundinoideae</taxon>
        <taxon>Arundineae</taxon>
        <taxon>Arundo</taxon>
    </lineage>
</organism>
<proteinExistence type="predicted"/>
<feature type="region of interest" description="Disordered" evidence="1">
    <location>
        <begin position="1"/>
        <end position="53"/>
    </location>
</feature>
<dbReference type="AlphaFoldDB" id="A0A0A9DYG5"/>
<evidence type="ECO:0000256" key="1">
    <source>
        <dbReference type="SAM" id="MobiDB-lite"/>
    </source>
</evidence>